<reference evidence="2 3" key="1">
    <citation type="submission" date="2020-04" db="EMBL/GenBank/DDBJ databases">
        <title>Description of novel Gluconacetobacter.</title>
        <authorList>
            <person name="Sombolestani A."/>
        </authorList>
    </citation>
    <scope>NUCLEOTIDE SEQUENCE [LARGE SCALE GENOMIC DNA]</scope>
    <source>
        <strain evidence="2 3">LMG 7603</strain>
    </source>
</reference>
<feature type="region of interest" description="Disordered" evidence="1">
    <location>
        <begin position="114"/>
        <end position="176"/>
    </location>
</feature>
<sequence length="176" mass="18987">MKRHPRRRAAVPIPVTIHAIRTALEFAGVEFIAKNGWGSRREGEEEQGAISMRNGFFGKAGILAIAGMLLGPMSQAIANDTNSCISGACQTAEKSWHTVKNGTVNAAHDTAQWSEKAGRKSRNTVRDGSVDAAHNTAKWSEKTSGKIGKWGQNTGRKVGHWGSDTAKDTKTFFTGH</sequence>
<evidence type="ECO:0000313" key="2">
    <source>
        <dbReference type="EMBL" id="MBB2155265.1"/>
    </source>
</evidence>
<organism evidence="2 3">
    <name type="scientific">Gluconacetobacter diazotrophicus</name>
    <name type="common">Acetobacter diazotrophicus</name>
    <dbReference type="NCBI Taxonomy" id="33996"/>
    <lineage>
        <taxon>Bacteria</taxon>
        <taxon>Pseudomonadati</taxon>
        <taxon>Pseudomonadota</taxon>
        <taxon>Alphaproteobacteria</taxon>
        <taxon>Acetobacterales</taxon>
        <taxon>Acetobacteraceae</taxon>
        <taxon>Gluconacetobacter</taxon>
    </lineage>
</organism>
<comment type="caution">
    <text evidence="2">The sequence shown here is derived from an EMBL/GenBank/DDBJ whole genome shotgun (WGS) entry which is preliminary data.</text>
</comment>
<dbReference type="EMBL" id="JABEQG010000003">
    <property type="protein sequence ID" value="MBB2155265.1"/>
    <property type="molecule type" value="Genomic_DNA"/>
</dbReference>
<name>A0A7W4FCL4_GLUDI</name>
<dbReference type="Proteomes" id="UP000550787">
    <property type="component" value="Unassembled WGS sequence"/>
</dbReference>
<evidence type="ECO:0000313" key="3">
    <source>
        <dbReference type="Proteomes" id="UP000550787"/>
    </source>
</evidence>
<dbReference type="AlphaFoldDB" id="A0A7W4FCL4"/>
<gene>
    <name evidence="2" type="ORF">HLH33_02895</name>
</gene>
<proteinExistence type="predicted"/>
<accession>A0A7W4FCL4</accession>
<evidence type="ECO:0000256" key="1">
    <source>
        <dbReference type="SAM" id="MobiDB-lite"/>
    </source>
</evidence>
<protein>
    <submittedName>
        <fullName evidence="2">Uncharacterized protein</fullName>
    </submittedName>
</protein>